<dbReference type="Proteomes" id="UP000034881">
    <property type="component" value="Unassembled WGS sequence"/>
</dbReference>
<evidence type="ECO:0008006" key="5">
    <source>
        <dbReference type="Google" id="ProtNLM"/>
    </source>
</evidence>
<dbReference type="InterPro" id="IPR002516">
    <property type="entry name" value="Glyco_trans_11"/>
</dbReference>
<proteinExistence type="predicted"/>
<name>A0A0G0QQH9_9BACT</name>
<dbReference type="EMBL" id="LBYB01000001">
    <property type="protein sequence ID" value="KKR42684.1"/>
    <property type="molecule type" value="Genomic_DNA"/>
</dbReference>
<evidence type="ECO:0000256" key="1">
    <source>
        <dbReference type="ARBA" id="ARBA00022676"/>
    </source>
</evidence>
<evidence type="ECO:0000313" key="4">
    <source>
        <dbReference type="Proteomes" id="UP000034881"/>
    </source>
</evidence>
<dbReference type="GO" id="GO:0008107">
    <property type="term" value="F:galactoside 2-alpha-L-fucosyltransferase activity"/>
    <property type="evidence" value="ECO:0007669"/>
    <property type="project" value="InterPro"/>
</dbReference>
<evidence type="ECO:0000256" key="2">
    <source>
        <dbReference type="ARBA" id="ARBA00022679"/>
    </source>
</evidence>
<evidence type="ECO:0000313" key="3">
    <source>
        <dbReference type="EMBL" id="KKR42684.1"/>
    </source>
</evidence>
<dbReference type="GO" id="GO:0005975">
    <property type="term" value="P:carbohydrate metabolic process"/>
    <property type="evidence" value="ECO:0007669"/>
    <property type="project" value="InterPro"/>
</dbReference>
<dbReference type="GO" id="GO:0016020">
    <property type="term" value="C:membrane"/>
    <property type="evidence" value="ECO:0007669"/>
    <property type="project" value="InterPro"/>
</dbReference>
<sequence>MCINPSFYAYNKHFNFSAPGFFSKLFSSLSKFKFYKSHATFYILYRFFTHAITFFQNGLIVKDDPKNIFFLPPSPDKNRNHNHILKQIELEKNRVYLDGWAFRNPVGLKKYRKQLIKAFQPKEAIVKKTENFIKQIGGKNNLIGVHIRQGDYKSKDFMNGTWYFNEEEVANILRAYLEKRHKDPKKTVFVICSDGPLSLHPFKGLNIKLGIGSMIEDLLTLSMCNEIIGSNSTFGSLAAYLGNIPFFVFDRQKKYIRGEGDHLFP</sequence>
<organism evidence="3 4">
    <name type="scientific">Candidatus Daviesbacteria bacterium GW2011_GWC2_40_12</name>
    <dbReference type="NCBI Taxonomy" id="1618431"/>
    <lineage>
        <taxon>Bacteria</taxon>
        <taxon>Candidatus Daviesiibacteriota</taxon>
    </lineage>
</organism>
<gene>
    <name evidence="3" type="ORF">UT77_C0001G0135</name>
</gene>
<reference evidence="3 4" key="1">
    <citation type="journal article" date="2015" name="Nature">
        <title>rRNA introns, odd ribosomes, and small enigmatic genomes across a large radiation of phyla.</title>
        <authorList>
            <person name="Brown C.T."/>
            <person name="Hug L.A."/>
            <person name="Thomas B.C."/>
            <person name="Sharon I."/>
            <person name="Castelle C.J."/>
            <person name="Singh A."/>
            <person name="Wilkins M.J."/>
            <person name="Williams K.H."/>
            <person name="Banfield J.F."/>
        </authorList>
    </citation>
    <scope>NUCLEOTIDE SEQUENCE [LARGE SCALE GENOMIC DNA]</scope>
</reference>
<dbReference type="AlphaFoldDB" id="A0A0G0QQH9"/>
<keyword evidence="2" id="KW-0808">Transferase</keyword>
<dbReference type="PANTHER" id="PTHR11927">
    <property type="entry name" value="GALACTOSIDE 2-L-FUCOSYLTRANSFERASE"/>
    <property type="match status" value="1"/>
</dbReference>
<keyword evidence="1" id="KW-0328">Glycosyltransferase</keyword>
<dbReference type="PANTHER" id="PTHR11927:SF9">
    <property type="entry name" value="L-FUCOSYLTRANSFERASE"/>
    <property type="match status" value="1"/>
</dbReference>
<accession>A0A0G0QQH9</accession>
<dbReference type="Gene3D" id="3.40.50.11350">
    <property type="match status" value="1"/>
</dbReference>
<dbReference type="Pfam" id="PF01531">
    <property type="entry name" value="Glyco_transf_11"/>
    <property type="match status" value="1"/>
</dbReference>
<protein>
    <recommendedName>
        <fullName evidence="5">Glycosyl transferase family 11</fullName>
    </recommendedName>
</protein>
<comment type="caution">
    <text evidence="3">The sequence shown here is derived from an EMBL/GenBank/DDBJ whole genome shotgun (WGS) entry which is preliminary data.</text>
</comment>